<evidence type="ECO:0000313" key="13">
    <source>
        <dbReference type="Proteomes" id="UP000067626"/>
    </source>
</evidence>
<evidence type="ECO:0000256" key="6">
    <source>
        <dbReference type="ARBA" id="ARBA00022741"/>
    </source>
</evidence>
<evidence type="ECO:0000256" key="7">
    <source>
        <dbReference type="ARBA" id="ARBA00022777"/>
    </source>
</evidence>
<gene>
    <name evidence="11 12" type="primary">thiM</name>
    <name evidence="12" type="ORF">CMC5_015840</name>
</gene>
<keyword evidence="9 11" id="KW-0460">Magnesium</keyword>
<dbReference type="GO" id="GO:0005524">
    <property type="term" value="F:ATP binding"/>
    <property type="evidence" value="ECO:0007669"/>
    <property type="project" value="UniProtKB-UniRule"/>
</dbReference>
<dbReference type="SUPFAM" id="SSF53613">
    <property type="entry name" value="Ribokinase-like"/>
    <property type="match status" value="1"/>
</dbReference>
<evidence type="ECO:0000256" key="4">
    <source>
        <dbReference type="ARBA" id="ARBA00022679"/>
    </source>
</evidence>
<keyword evidence="5 11" id="KW-0479">Metal-binding</keyword>
<dbReference type="GO" id="GO:0009229">
    <property type="term" value="P:thiamine diphosphate biosynthetic process"/>
    <property type="evidence" value="ECO:0007669"/>
    <property type="project" value="UniProtKB-UniRule"/>
</dbReference>
<feature type="binding site" evidence="11">
    <location>
        <position position="195"/>
    </location>
    <ligand>
        <name>substrate</name>
    </ligand>
</feature>
<organism evidence="12 13">
    <name type="scientific">Chondromyces crocatus</name>
    <dbReference type="NCBI Taxonomy" id="52"/>
    <lineage>
        <taxon>Bacteria</taxon>
        <taxon>Pseudomonadati</taxon>
        <taxon>Myxococcota</taxon>
        <taxon>Polyangia</taxon>
        <taxon>Polyangiales</taxon>
        <taxon>Polyangiaceae</taxon>
        <taxon>Chondromyces</taxon>
    </lineage>
</organism>
<dbReference type="KEGG" id="ccro:CMC5_015840"/>
<dbReference type="PRINTS" id="PR01099">
    <property type="entry name" value="HYETHTZKNASE"/>
</dbReference>
<keyword evidence="13" id="KW-1185">Reference proteome</keyword>
<comment type="catalytic activity">
    <reaction evidence="1 11">
        <text>5-(2-hydroxyethyl)-4-methylthiazole + ATP = 4-methyl-5-(2-phosphooxyethyl)-thiazole + ADP + H(+)</text>
        <dbReference type="Rhea" id="RHEA:24212"/>
        <dbReference type="ChEBI" id="CHEBI:15378"/>
        <dbReference type="ChEBI" id="CHEBI:17957"/>
        <dbReference type="ChEBI" id="CHEBI:30616"/>
        <dbReference type="ChEBI" id="CHEBI:58296"/>
        <dbReference type="ChEBI" id="CHEBI:456216"/>
        <dbReference type="EC" id="2.7.1.50"/>
    </reaction>
</comment>
<feature type="binding site" evidence="11">
    <location>
        <position position="168"/>
    </location>
    <ligand>
        <name>ATP</name>
        <dbReference type="ChEBI" id="CHEBI:30616"/>
    </ligand>
</feature>
<evidence type="ECO:0000256" key="10">
    <source>
        <dbReference type="ARBA" id="ARBA00022977"/>
    </source>
</evidence>
<dbReference type="AlphaFoldDB" id="A0A0K1EA32"/>
<evidence type="ECO:0000256" key="8">
    <source>
        <dbReference type="ARBA" id="ARBA00022840"/>
    </source>
</evidence>
<keyword evidence="6 11" id="KW-0547">Nucleotide-binding</keyword>
<dbReference type="GO" id="GO:0009228">
    <property type="term" value="P:thiamine biosynthetic process"/>
    <property type="evidence" value="ECO:0007669"/>
    <property type="project" value="UniProtKB-KW"/>
</dbReference>
<keyword evidence="10 11" id="KW-0784">Thiamine biosynthesis</keyword>
<dbReference type="EC" id="2.7.1.50" evidence="11"/>
<feature type="binding site" evidence="11">
    <location>
        <position position="46"/>
    </location>
    <ligand>
        <name>substrate</name>
    </ligand>
</feature>
<keyword evidence="8 11" id="KW-0067">ATP-binding</keyword>
<comment type="function">
    <text evidence="11">Catalyzes the phosphorylation of the hydroxyl group of 4-methyl-5-beta-hydroxyethylthiazole (THZ).</text>
</comment>
<dbReference type="NCBIfam" id="TIGR00694">
    <property type="entry name" value="thiM"/>
    <property type="match status" value="1"/>
</dbReference>
<keyword evidence="7 11" id="KW-0418">Kinase</keyword>
<dbReference type="RefSeq" id="WP_050429813.1">
    <property type="nucleotide sequence ID" value="NZ_CP012159.1"/>
</dbReference>
<dbReference type="STRING" id="52.CMC5_015840"/>
<evidence type="ECO:0000256" key="2">
    <source>
        <dbReference type="ARBA" id="ARBA00001946"/>
    </source>
</evidence>
<comment type="pathway">
    <text evidence="3 11">Cofactor biosynthesis; thiamine diphosphate biosynthesis; 4-methyl-5-(2-phosphoethyl)-thiazole from 5-(2-hydroxyethyl)-4-methylthiazole: step 1/1.</text>
</comment>
<dbReference type="CDD" id="cd01170">
    <property type="entry name" value="THZ_kinase"/>
    <property type="match status" value="1"/>
</dbReference>
<dbReference type="Proteomes" id="UP000067626">
    <property type="component" value="Chromosome"/>
</dbReference>
<dbReference type="OrthoDB" id="8909021at2"/>
<dbReference type="UniPathway" id="UPA00060">
    <property type="reaction ID" value="UER00139"/>
</dbReference>
<dbReference type="Pfam" id="PF02110">
    <property type="entry name" value="HK"/>
    <property type="match status" value="1"/>
</dbReference>
<dbReference type="InterPro" id="IPR000417">
    <property type="entry name" value="Hyethyz_kinase"/>
</dbReference>
<accession>A0A0K1EA32</accession>
<keyword evidence="4 11" id="KW-0808">Transferase</keyword>
<dbReference type="Gene3D" id="3.40.1190.20">
    <property type="match status" value="1"/>
</dbReference>
<dbReference type="InterPro" id="IPR029056">
    <property type="entry name" value="Ribokinase-like"/>
</dbReference>
<reference evidence="12 13" key="1">
    <citation type="submission" date="2015-07" db="EMBL/GenBank/DDBJ databases">
        <title>Genome analysis of myxobacterium Chondromyces crocatus Cm c5 reveals a high potential for natural compound synthesis and the genetic basis for the loss of fruiting body formation.</title>
        <authorList>
            <person name="Zaburannyi N."/>
            <person name="Bunk B."/>
            <person name="Maier J."/>
            <person name="Overmann J."/>
            <person name="Mueller R."/>
        </authorList>
    </citation>
    <scope>NUCLEOTIDE SEQUENCE [LARGE SCALE GENOMIC DNA]</scope>
    <source>
        <strain evidence="12 13">Cm c5</strain>
    </source>
</reference>
<evidence type="ECO:0000256" key="9">
    <source>
        <dbReference type="ARBA" id="ARBA00022842"/>
    </source>
</evidence>
<evidence type="ECO:0000256" key="5">
    <source>
        <dbReference type="ARBA" id="ARBA00022723"/>
    </source>
</evidence>
<comment type="similarity">
    <text evidence="11">Belongs to the Thz kinase family.</text>
</comment>
<protein>
    <recommendedName>
        <fullName evidence="11">Hydroxyethylthiazole kinase</fullName>
        <ecNumber evidence="11">2.7.1.50</ecNumber>
    </recommendedName>
    <alternativeName>
        <fullName evidence="11">4-methyl-5-beta-hydroxyethylthiazole kinase</fullName>
        <shortName evidence="11">TH kinase</shortName>
        <shortName evidence="11">Thz kinase</shortName>
    </alternativeName>
</protein>
<evidence type="ECO:0000313" key="12">
    <source>
        <dbReference type="EMBL" id="AKT37443.1"/>
    </source>
</evidence>
<proteinExistence type="inferred from homology"/>
<evidence type="ECO:0000256" key="11">
    <source>
        <dbReference type="HAMAP-Rule" id="MF_00228"/>
    </source>
</evidence>
<dbReference type="GO" id="GO:0000287">
    <property type="term" value="F:magnesium ion binding"/>
    <property type="evidence" value="ECO:0007669"/>
    <property type="project" value="UniProtKB-UniRule"/>
</dbReference>
<dbReference type="PATRIC" id="fig|52.7.peg.1693"/>
<evidence type="ECO:0000256" key="3">
    <source>
        <dbReference type="ARBA" id="ARBA00004868"/>
    </source>
</evidence>
<dbReference type="PIRSF" id="PIRSF000513">
    <property type="entry name" value="Thz_kinase"/>
    <property type="match status" value="1"/>
</dbReference>
<feature type="binding site" evidence="11">
    <location>
        <position position="121"/>
    </location>
    <ligand>
        <name>ATP</name>
        <dbReference type="ChEBI" id="CHEBI:30616"/>
    </ligand>
</feature>
<sequence length="272" mass="28133">MSQIAELSNTLSELRTRAPLVHNITNFVVMNSTANALLAIGASPAMAHACEEVEELASLAQALVINLGTLSPPWIVGMRLAAAQARSLGVPWVLDPVGAGATSLRTGTARALLGLRPTVLRGNASEILALVAENEATTRGVDSTEASSSALETAAALSRAHGCVVTVSGAVDYVTDGEQVIEVANGHPMMTRVTGLGCTASALIGAFLAVQPDPLRAAAQAMAVLGIAGEIAAERSEGPGSLQMHLLDVLYRLDEPALSRLRMTSWRLQTPG</sequence>
<dbReference type="EMBL" id="CP012159">
    <property type="protein sequence ID" value="AKT37443.1"/>
    <property type="molecule type" value="Genomic_DNA"/>
</dbReference>
<dbReference type="GO" id="GO:0004417">
    <property type="term" value="F:hydroxyethylthiazole kinase activity"/>
    <property type="evidence" value="ECO:0007669"/>
    <property type="project" value="UniProtKB-UniRule"/>
</dbReference>
<comment type="cofactor">
    <cofactor evidence="2 11">
        <name>Mg(2+)</name>
        <dbReference type="ChEBI" id="CHEBI:18420"/>
    </cofactor>
</comment>
<name>A0A0K1EA32_CHOCO</name>
<evidence type="ECO:0000256" key="1">
    <source>
        <dbReference type="ARBA" id="ARBA00001771"/>
    </source>
</evidence>
<dbReference type="HAMAP" id="MF_00228">
    <property type="entry name" value="Thz_kinase"/>
    <property type="match status" value="1"/>
</dbReference>
<dbReference type="NCBIfam" id="NF006830">
    <property type="entry name" value="PRK09355.1"/>
    <property type="match status" value="1"/>
</dbReference>